<feature type="domain" description="Transposase IS4-like" evidence="7">
    <location>
        <begin position="145"/>
        <end position="331"/>
    </location>
</feature>
<dbReference type="KEGG" id="aaa:Acav_3868"/>
<dbReference type="KEGG" id="aaa:Acav_1909"/>
<dbReference type="AlphaFoldDB" id="F0Q263"/>
<dbReference type="PANTHER" id="PTHR35604:SF2">
    <property type="entry name" value="TRANSPOSASE INSH FOR INSERTION SEQUENCE ELEMENT IS5A-RELATED"/>
    <property type="match status" value="1"/>
</dbReference>
<comment type="function">
    <text evidence="1">Involved in the transposition of the insertion sequence IS5.</text>
</comment>
<evidence type="ECO:0000313" key="16">
    <source>
        <dbReference type="Proteomes" id="UP000002482"/>
    </source>
</evidence>
<evidence type="ECO:0000256" key="4">
    <source>
        <dbReference type="ARBA" id="ARBA00023125"/>
    </source>
</evidence>
<dbReference type="KEGG" id="aaa:Acav_1413"/>
<feature type="region of interest" description="Disordered" evidence="6">
    <location>
        <begin position="166"/>
        <end position="189"/>
    </location>
</feature>
<dbReference type="EMBL" id="CP002521">
    <property type="protein sequence ID" value="ADX45335.1"/>
    <property type="molecule type" value="Genomic_DNA"/>
</dbReference>
<dbReference type="EMBL" id="CP002521">
    <property type="protein sequence ID" value="ADX46316.1"/>
    <property type="molecule type" value="Genomic_DNA"/>
</dbReference>
<evidence type="ECO:0000256" key="5">
    <source>
        <dbReference type="ARBA" id="ARBA00023172"/>
    </source>
</evidence>
<dbReference type="EMBL" id="CP002521">
    <property type="protein sequence ID" value="ADX45823.1"/>
    <property type="molecule type" value="Genomic_DNA"/>
</dbReference>
<dbReference type="KEGG" id="aaa:Acav_0661"/>
<evidence type="ECO:0000313" key="12">
    <source>
        <dbReference type="EMBL" id="ADX45957.1"/>
    </source>
</evidence>
<evidence type="ECO:0000256" key="3">
    <source>
        <dbReference type="ARBA" id="ARBA00022578"/>
    </source>
</evidence>
<dbReference type="KEGG" id="aaa:Acav_2043"/>
<dbReference type="InterPro" id="IPR047959">
    <property type="entry name" value="Transpos_IS5"/>
</dbReference>
<evidence type="ECO:0000313" key="11">
    <source>
        <dbReference type="EMBL" id="ADX45823.1"/>
    </source>
</evidence>
<accession>F0Q263</accession>
<dbReference type="KEGG" id="aaa:Acav_2404"/>
<evidence type="ECO:0000313" key="10">
    <source>
        <dbReference type="EMBL" id="ADX45335.1"/>
    </source>
</evidence>
<proteinExistence type="inferred from homology"/>
<dbReference type="OrthoDB" id="9774608at2"/>
<dbReference type="Pfam" id="PF01609">
    <property type="entry name" value="DDE_Tnp_1"/>
    <property type="match status" value="1"/>
</dbReference>
<gene>
    <name evidence="9" type="ordered locus">Acav_0661</name>
    <name evidence="10" type="ordered locus">Acav_1413</name>
    <name evidence="11" type="ordered locus">Acav_1909</name>
    <name evidence="12" type="ordered locus">Acav_2043</name>
    <name evidence="13" type="ordered locus">Acav_2404</name>
    <name evidence="14" type="ordered locus">Acav_3107</name>
    <name evidence="15" type="ordered locus">Acav_3868</name>
</gene>
<evidence type="ECO:0000259" key="7">
    <source>
        <dbReference type="Pfam" id="PF01609"/>
    </source>
</evidence>
<evidence type="ECO:0000313" key="14">
    <source>
        <dbReference type="EMBL" id="ADX47009.1"/>
    </source>
</evidence>
<evidence type="ECO:0000256" key="2">
    <source>
        <dbReference type="ARBA" id="ARBA00010075"/>
    </source>
</evidence>
<dbReference type="EMBL" id="CP002521">
    <property type="protein sequence ID" value="ADX47758.1"/>
    <property type="molecule type" value="Genomic_DNA"/>
</dbReference>
<dbReference type="InterPro" id="IPR008490">
    <property type="entry name" value="Transposase_InsH_N"/>
</dbReference>
<dbReference type="GO" id="GO:0003677">
    <property type="term" value="F:DNA binding"/>
    <property type="evidence" value="ECO:0007669"/>
    <property type="project" value="UniProtKB-KW"/>
</dbReference>
<dbReference type="EMBL" id="CP002521">
    <property type="protein sequence ID" value="ADX44584.1"/>
    <property type="molecule type" value="Genomic_DNA"/>
</dbReference>
<feature type="domain" description="Transposase InsH N-terminal" evidence="8">
    <location>
        <begin position="23"/>
        <end position="118"/>
    </location>
</feature>
<sequence>MISPRSALKFDLFAEASRQHKRDEVGDPLQVIARHIDFAELARLVDALIERGDGRKGGRPAYPIEVMVRILVLKRLYNLSDEQMEYQLLDRASYQRFCLLQDAMNVPDRNTIWRFGERLGVDGATALFQGVDAQLHRHGYIARGGQAIDATLVPAPRQRLDRQEREALAEGRTPDWSEAERRQKDVDATHTKKHGKGYFGYKLSVSVDLKHGFIRRIATGTASEHDGHHFDEVLDLHNTGRAVHTDKAYASRQRQQLLKVLGLVDAMQRRARPGKPLSECQQRRNQRIAKKRAKVEHVFAGLRHLGGKFVRTIGQTRATVAMTMMAACYNLKRLASFLHRQVDAFFKPSAAKARVRLQPSKA</sequence>
<dbReference type="Proteomes" id="UP000002482">
    <property type="component" value="Chromosome"/>
</dbReference>
<evidence type="ECO:0000256" key="6">
    <source>
        <dbReference type="SAM" id="MobiDB-lite"/>
    </source>
</evidence>
<evidence type="ECO:0000313" key="15">
    <source>
        <dbReference type="EMBL" id="ADX47758.1"/>
    </source>
</evidence>
<evidence type="ECO:0000256" key="1">
    <source>
        <dbReference type="ARBA" id="ARBA00003544"/>
    </source>
</evidence>
<dbReference type="Pfam" id="PF05598">
    <property type="entry name" value="DUF772"/>
    <property type="match status" value="1"/>
</dbReference>
<dbReference type="EMBL" id="CP002521">
    <property type="protein sequence ID" value="ADX47009.1"/>
    <property type="molecule type" value="Genomic_DNA"/>
</dbReference>
<evidence type="ECO:0000313" key="9">
    <source>
        <dbReference type="EMBL" id="ADX44584.1"/>
    </source>
</evidence>
<keyword evidence="3" id="KW-0815">Transposition</keyword>
<comment type="similarity">
    <text evidence="2">Belongs to the transposase 11 family.</text>
</comment>
<dbReference type="GO" id="GO:0004803">
    <property type="term" value="F:transposase activity"/>
    <property type="evidence" value="ECO:0007669"/>
    <property type="project" value="InterPro"/>
</dbReference>
<reference evidence="10" key="1">
    <citation type="submission" date="2011-02" db="EMBL/GenBank/DDBJ databases">
        <title>Complete sequence of Acidovorax avenae subsp. avenae ATCC 19860.</title>
        <authorList>
            <consortium name="US DOE Joint Genome Institute"/>
            <person name="Lucas S."/>
            <person name="Copeland A."/>
            <person name="Lapidus A."/>
            <person name="Cheng J.-F."/>
            <person name="Goodwin L."/>
            <person name="Pitluck S."/>
            <person name="Chertkov O."/>
            <person name="Held B."/>
            <person name="Detter J.C."/>
            <person name="Han C."/>
            <person name="Tapia R."/>
            <person name="Land M."/>
            <person name="Hauser L."/>
            <person name="Kyrpides N."/>
            <person name="Ivanova N."/>
            <person name="Ovchinnikova G."/>
            <person name="Pagani I."/>
            <person name="Gordon S."/>
            <person name="Woyke T."/>
        </authorList>
    </citation>
    <scope>NUCLEOTIDE SEQUENCE</scope>
    <source>
        <strain evidence="10">ATCC 19860</strain>
    </source>
</reference>
<keyword evidence="5" id="KW-0233">DNA recombination</keyword>
<dbReference type="PANTHER" id="PTHR35604">
    <property type="entry name" value="TRANSPOSASE INSH FOR INSERTION SEQUENCE ELEMENT IS5A-RELATED"/>
    <property type="match status" value="1"/>
</dbReference>
<organism evidence="10 16">
    <name type="scientific">Paracidovorax avenae (strain ATCC 19860 / DSM 7227 / CCUG 15838 / JCM 20985 / LMG 2117 / NCPPB 1011)</name>
    <name type="common">Acidovorax avenae</name>
    <dbReference type="NCBI Taxonomy" id="643561"/>
    <lineage>
        <taxon>Bacteria</taxon>
        <taxon>Pseudomonadati</taxon>
        <taxon>Pseudomonadota</taxon>
        <taxon>Betaproteobacteria</taxon>
        <taxon>Burkholderiales</taxon>
        <taxon>Comamonadaceae</taxon>
        <taxon>Paracidovorax</taxon>
    </lineage>
</organism>
<keyword evidence="4" id="KW-0238">DNA-binding</keyword>
<evidence type="ECO:0000313" key="13">
    <source>
        <dbReference type="EMBL" id="ADX46316.1"/>
    </source>
</evidence>
<dbReference type="GO" id="GO:0006313">
    <property type="term" value="P:DNA transposition"/>
    <property type="evidence" value="ECO:0007669"/>
    <property type="project" value="InterPro"/>
</dbReference>
<dbReference type="NCBIfam" id="NF033581">
    <property type="entry name" value="transpos_IS5_4"/>
    <property type="match status" value="1"/>
</dbReference>
<dbReference type="HOGENOM" id="CLU_049873_1_1_4"/>
<dbReference type="EMBL" id="CP002521">
    <property type="protein sequence ID" value="ADX45957.1"/>
    <property type="molecule type" value="Genomic_DNA"/>
</dbReference>
<name>F0Q263_PARA1</name>
<evidence type="ECO:0000259" key="8">
    <source>
        <dbReference type="Pfam" id="PF05598"/>
    </source>
</evidence>
<dbReference type="KEGG" id="aaa:Acav_3107"/>
<protein>
    <submittedName>
        <fullName evidence="10">Transposase IS4 family protein</fullName>
    </submittedName>
</protein>
<dbReference type="InterPro" id="IPR002559">
    <property type="entry name" value="Transposase_11"/>
</dbReference>
<keyword evidence="16" id="KW-1185">Reference proteome</keyword>